<protein>
    <submittedName>
        <fullName evidence="2">Uncharacterized protein</fullName>
    </submittedName>
</protein>
<comment type="caution">
    <text evidence="2">The sequence shown here is derived from an EMBL/GenBank/DDBJ whole genome shotgun (WGS) entry which is preliminary data.</text>
</comment>
<proteinExistence type="predicted"/>
<evidence type="ECO:0000256" key="1">
    <source>
        <dbReference type="SAM" id="MobiDB-lite"/>
    </source>
</evidence>
<keyword evidence="3" id="KW-1185">Reference proteome</keyword>
<evidence type="ECO:0000313" key="3">
    <source>
        <dbReference type="Proteomes" id="UP000812966"/>
    </source>
</evidence>
<reference evidence="2" key="1">
    <citation type="submission" date="2020-04" db="EMBL/GenBank/DDBJ databases">
        <title>Analysis of mating type loci in Filobasidium floriforme.</title>
        <authorList>
            <person name="Nowrousian M."/>
        </authorList>
    </citation>
    <scope>NUCLEOTIDE SEQUENCE</scope>
    <source>
        <strain evidence="2">CBS 6242</strain>
    </source>
</reference>
<dbReference type="Proteomes" id="UP000812966">
    <property type="component" value="Unassembled WGS sequence"/>
</dbReference>
<dbReference type="AlphaFoldDB" id="A0A8K0NRB3"/>
<feature type="region of interest" description="Disordered" evidence="1">
    <location>
        <begin position="318"/>
        <end position="374"/>
    </location>
</feature>
<accession>A0A8K0NRB3</accession>
<name>A0A8K0NRB3_9TREE</name>
<feature type="compositionally biased region" description="Basic and acidic residues" evidence="1">
    <location>
        <begin position="356"/>
        <end position="366"/>
    </location>
</feature>
<feature type="compositionally biased region" description="Basic and acidic residues" evidence="1">
    <location>
        <begin position="330"/>
        <end position="344"/>
    </location>
</feature>
<gene>
    <name evidence="2" type="ORF">FFLO_05482</name>
</gene>
<organism evidence="2 3">
    <name type="scientific">Filobasidium floriforme</name>
    <dbReference type="NCBI Taxonomy" id="5210"/>
    <lineage>
        <taxon>Eukaryota</taxon>
        <taxon>Fungi</taxon>
        <taxon>Dikarya</taxon>
        <taxon>Basidiomycota</taxon>
        <taxon>Agaricomycotina</taxon>
        <taxon>Tremellomycetes</taxon>
        <taxon>Filobasidiales</taxon>
        <taxon>Filobasidiaceae</taxon>
        <taxon>Filobasidium</taxon>
    </lineage>
</organism>
<feature type="compositionally biased region" description="Low complexity" evidence="1">
    <location>
        <begin position="23"/>
        <end position="34"/>
    </location>
</feature>
<feature type="region of interest" description="Disordered" evidence="1">
    <location>
        <begin position="1"/>
        <end position="49"/>
    </location>
</feature>
<feature type="compositionally biased region" description="Basic and acidic residues" evidence="1">
    <location>
        <begin position="10"/>
        <end position="22"/>
    </location>
</feature>
<dbReference type="EMBL" id="JABELV010000140">
    <property type="protein sequence ID" value="KAG7529676.1"/>
    <property type="molecule type" value="Genomic_DNA"/>
</dbReference>
<evidence type="ECO:0000313" key="2">
    <source>
        <dbReference type="EMBL" id="KAG7529676.1"/>
    </source>
</evidence>
<sequence>MASQSSPPRPHADRYPLIKREGSPPARARSSSEASKLDRPRLTGPNSLQLPAVTFIPPTINVVPPTPHTSFDPYASLFSPESNRFAHWLNKEIANEEEQAVSSILFPAHPIDPEVVQRYVPLKHCYTDRDRHLWQEDYTNWCIKAQRYFDINHPRVGITLPAHRALAFNQRGTLERYMLEVDAFPLHPDSEPFSMAISNGLAMNRDFVCFRCGQLKHGHMVTHGAECEHTLPFEQTVYYFAWESLKKSHRETLLTRVPRVWQDTARMEWERGSKEIDRLEKVNDDQGRACRELMDKVEMQDKRLKEVEEEMEKVKMDMKSLKSKVRHAKAGKDLMDDGGKENKESQLLGRWSHQRSSHEMLSTERPRVKRTRIR</sequence>